<dbReference type="PANTHER" id="PTHR37694:SF1">
    <property type="entry name" value="SLR8022 PROTEIN"/>
    <property type="match status" value="1"/>
</dbReference>
<keyword evidence="3" id="KW-1185">Reference proteome</keyword>
<accession>A0A0B8ZZM4</accession>
<dbReference type="EMBL" id="JTJZ01000020">
    <property type="protein sequence ID" value="KHS51995.1"/>
    <property type="molecule type" value="Genomic_DNA"/>
</dbReference>
<dbReference type="InterPro" id="IPR014710">
    <property type="entry name" value="RmlC-like_jellyroll"/>
</dbReference>
<dbReference type="SUPFAM" id="SSF51182">
    <property type="entry name" value="RmlC-like cupins"/>
    <property type="match status" value="1"/>
</dbReference>
<dbReference type="InterPro" id="IPR013096">
    <property type="entry name" value="Cupin_2"/>
</dbReference>
<dbReference type="AlphaFoldDB" id="A0A0B8ZZM4"/>
<evidence type="ECO:0000313" key="3">
    <source>
        <dbReference type="Proteomes" id="UP000031488"/>
    </source>
</evidence>
<feature type="domain" description="Cupin type-2" evidence="1">
    <location>
        <begin position="43"/>
        <end position="103"/>
    </location>
</feature>
<protein>
    <submittedName>
        <fullName evidence="2">Cupin 2 conserved barrel domain protein</fullName>
    </submittedName>
</protein>
<proteinExistence type="predicted"/>
<organism evidence="2 3">
    <name type="scientific">Brevibacterium linens</name>
    <dbReference type="NCBI Taxonomy" id="1703"/>
    <lineage>
        <taxon>Bacteria</taxon>
        <taxon>Bacillati</taxon>
        <taxon>Actinomycetota</taxon>
        <taxon>Actinomycetes</taxon>
        <taxon>Micrococcales</taxon>
        <taxon>Brevibacteriaceae</taxon>
        <taxon>Brevibacterium</taxon>
    </lineage>
</organism>
<reference evidence="2 3" key="1">
    <citation type="submission" date="2014-11" db="EMBL/GenBank/DDBJ databases">
        <title>Draft Genome Sequence of Brevibacterium linens AE038-8.</title>
        <authorList>
            <person name="Maizel D."/>
            <person name="Utturkar S.M."/>
            <person name="Brown S.D."/>
            <person name="Ferrero M."/>
            <person name="Rosen B.P."/>
        </authorList>
    </citation>
    <scope>NUCLEOTIDE SEQUENCE [LARGE SCALE GENOMIC DNA]</scope>
    <source>
        <strain evidence="2 3">AE038-8</strain>
    </source>
</reference>
<dbReference type="PATRIC" id="fig|1703.6.peg.2448"/>
<dbReference type="Proteomes" id="UP000031488">
    <property type="component" value="Unassembled WGS sequence"/>
</dbReference>
<dbReference type="InterPro" id="IPR011051">
    <property type="entry name" value="RmlC_Cupin_sf"/>
</dbReference>
<dbReference type="Gene3D" id="2.60.120.10">
    <property type="entry name" value="Jelly Rolls"/>
    <property type="match status" value="1"/>
</dbReference>
<evidence type="ECO:0000313" key="2">
    <source>
        <dbReference type="EMBL" id="KHS51995.1"/>
    </source>
</evidence>
<sequence>MTDQMPAQNLEALSAELLEKARGAHSGRAAKGVFAGTYLRQALLTLREGAELAEHDSPPEATLHVVKGQVRMVTADESWELSAGELIAIPPQKHSVEALTDAAFLLTIRTEVDKG</sequence>
<comment type="caution">
    <text evidence="2">The sequence shown here is derived from an EMBL/GenBank/DDBJ whole genome shotgun (WGS) entry which is preliminary data.</text>
</comment>
<dbReference type="Pfam" id="PF07883">
    <property type="entry name" value="Cupin_2"/>
    <property type="match status" value="1"/>
</dbReference>
<evidence type="ECO:0000259" key="1">
    <source>
        <dbReference type="Pfam" id="PF07883"/>
    </source>
</evidence>
<dbReference type="CDD" id="cd02230">
    <property type="entry name" value="cupin_HP0902-like"/>
    <property type="match status" value="1"/>
</dbReference>
<dbReference type="PANTHER" id="PTHR37694">
    <property type="entry name" value="SLR8022 PROTEIN"/>
    <property type="match status" value="1"/>
</dbReference>
<name>A0A0B8ZZM4_BRELN</name>
<gene>
    <name evidence="2" type="ORF">AE0388_2545</name>
</gene>
<dbReference type="RefSeq" id="WP_039210878.1">
    <property type="nucleotide sequence ID" value="NZ_CP014869.1"/>
</dbReference>